<keyword evidence="1" id="KW-0732">Signal</keyword>
<dbReference type="EMBL" id="FQVQ01000002">
    <property type="protein sequence ID" value="SHE99149.1"/>
    <property type="molecule type" value="Genomic_DNA"/>
</dbReference>
<name>A0A1M4Y0F2_9FLAO</name>
<evidence type="ECO:0000256" key="1">
    <source>
        <dbReference type="SAM" id="SignalP"/>
    </source>
</evidence>
<dbReference type="RefSeq" id="WP_073361648.1">
    <property type="nucleotide sequence ID" value="NZ_FQVQ01000002.1"/>
</dbReference>
<dbReference type="OrthoDB" id="648347at2"/>
<protein>
    <submittedName>
        <fullName evidence="2">Type IX secretion system membrane protein, PorP/SprF family</fullName>
    </submittedName>
</protein>
<dbReference type="STRING" id="1124188.SAMN05444377_102245"/>
<keyword evidence="3" id="KW-1185">Reference proteome</keyword>
<proteinExistence type="predicted"/>
<reference evidence="2 3" key="1">
    <citation type="submission" date="2016-11" db="EMBL/GenBank/DDBJ databases">
        <authorList>
            <person name="Jaros S."/>
            <person name="Januszkiewicz K."/>
            <person name="Wedrychowicz H."/>
        </authorList>
    </citation>
    <scope>NUCLEOTIDE SEQUENCE [LARGE SCALE GENOMIC DNA]</scope>
    <source>
        <strain evidence="2 3">DSM 25660</strain>
    </source>
</reference>
<dbReference type="AlphaFoldDB" id="A0A1M4Y0F2"/>
<organism evidence="2 3">
    <name type="scientific">Flavobacterium fontis</name>
    <dbReference type="NCBI Taxonomy" id="1124188"/>
    <lineage>
        <taxon>Bacteria</taxon>
        <taxon>Pseudomonadati</taxon>
        <taxon>Bacteroidota</taxon>
        <taxon>Flavobacteriia</taxon>
        <taxon>Flavobacteriales</taxon>
        <taxon>Flavobacteriaceae</taxon>
        <taxon>Flavobacterium</taxon>
    </lineage>
</organism>
<evidence type="ECO:0000313" key="2">
    <source>
        <dbReference type="EMBL" id="SHE99149.1"/>
    </source>
</evidence>
<dbReference type="Proteomes" id="UP000184147">
    <property type="component" value="Unassembled WGS sequence"/>
</dbReference>
<accession>A0A1M4Y0F2</accession>
<gene>
    <name evidence="2" type="ORF">SAMN05444377_102245</name>
</gene>
<feature type="chain" id="PRO_5013041903" evidence="1">
    <location>
        <begin position="21"/>
        <end position="337"/>
    </location>
</feature>
<dbReference type="InterPro" id="IPR019861">
    <property type="entry name" value="PorP/SprF_Bacteroidetes"/>
</dbReference>
<sequence length="337" mass="38259">MKLRQLFLVIGLLIAKSTSAQEILPVYSDYLSDNYFLLHPSMAGAANCAKLRMTGRQQWFGQEDAPALQTLSFNGSLSDRDGMGIILINDRNGYHSQKGFRVAYAHHIMFSRDNVDLNQLSFGINAGFAQSLLDETSFLENNPTYDPIIDGTIVQKASYFNVDIGASYNFLDFYAHLTVKNAVASNRRLYTDREPTNLRRLIFNMGYTFGDSETIQWEPSFMLQHVFQTKETTLDLNIKAYKNLEFGKLWGGLSYRRSLDGAEYIEGINSSLVVNDQQLQYITPIVGVNYKNFMLSYTYSHLLGNIRFDNGGFHQITLGVNLFCKPEKYHCNCPAVN</sequence>
<dbReference type="Pfam" id="PF11751">
    <property type="entry name" value="PorP_SprF"/>
    <property type="match status" value="1"/>
</dbReference>
<evidence type="ECO:0000313" key="3">
    <source>
        <dbReference type="Proteomes" id="UP000184147"/>
    </source>
</evidence>
<dbReference type="NCBIfam" id="TIGR03519">
    <property type="entry name" value="T9SS_PorP_fam"/>
    <property type="match status" value="1"/>
</dbReference>
<feature type="signal peptide" evidence="1">
    <location>
        <begin position="1"/>
        <end position="20"/>
    </location>
</feature>